<protein>
    <submittedName>
        <fullName evidence="1">Uncharacterized protein</fullName>
    </submittedName>
</protein>
<evidence type="ECO:0000313" key="1">
    <source>
        <dbReference type="EMBL" id="MBD2596335.1"/>
    </source>
</evidence>
<organism evidence="1 2">
    <name type="scientific">Nostoc spongiaeforme FACHB-130</name>
    <dbReference type="NCBI Taxonomy" id="1357510"/>
    <lineage>
        <taxon>Bacteria</taxon>
        <taxon>Bacillati</taxon>
        <taxon>Cyanobacteriota</taxon>
        <taxon>Cyanophyceae</taxon>
        <taxon>Nostocales</taxon>
        <taxon>Nostocaceae</taxon>
        <taxon>Nostoc</taxon>
    </lineage>
</organism>
<sequence>MDVKLGFGSIPKPQYVFVSKESDHCWYMLSDDGKQIPIYDRALTGVITEIEVNKIIETSQGKSEKIDLHILADKPYIIRSGSESYFSKGLLLSLDALSYEQLLQPLTIAVSPGEKSIVFCTIYHPVTYRSVGVSWDGHKEIDWQALGKQVSLKINGTKTVTSDTREILDNGITSEIRADFIAKTDAYLSQLNWTPQQGREYLQQKYGKKSRHHLSETELVDFVDYLQLQLALSY</sequence>
<dbReference type="RefSeq" id="WP_190969082.1">
    <property type="nucleotide sequence ID" value="NZ_JACJTB010000026.1"/>
</dbReference>
<name>A0ABR8FZP8_9NOSO</name>
<dbReference type="Proteomes" id="UP000603457">
    <property type="component" value="Unassembled WGS sequence"/>
</dbReference>
<accession>A0ABR8FZP8</accession>
<proteinExistence type="predicted"/>
<comment type="caution">
    <text evidence="1">The sequence shown here is derived from an EMBL/GenBank/DDBJ whole genome shotgun (WGS) entry which is preliminary data.</text>
</comment>
<reference evidence="1 2" key="1">
    <citation type="journal article" date="2020" name="ISME J.">
        <title>Comparative genomics reveals insights into cyanobacterial evolution and habitat adaptation.</title>
        <authorList>
            <person name="Chen M.Y."/>
            <person name="Teng W.K."/>
            <person name="Zhao L."/>
            <person name="Hu C.X."/>
            <person name="Zhou Y.K."/>
            <person name="Han B.P."/>
            <person name="Song L.R."/>
            <person name="Shu W.S."/>
        </authorList>
    </citation>
    <scope>NUCLEOTIDE SEQUENCE [LARGE SCALE GENOMIC DNA]</scope>
    <source>
        <strain evidence="1 2">FACHB-130</strain>
    </source>
</reference>
<gene>
    <name evidence="1" type="ORF">H6G74_18660</name>
</gene>
<dbReference type="EMBL" id="JACJTB010000026">
    <property type="protein sequence ID" value="MBD2596335.1"/>
    <property type="molecule type" value="Genomic_DNA"/>
</dbReference>
<evidence type="ECO:0000313" key="2">
    <source>
        <dbReference type="Proteomes" id="UP000603457"/>
    </source>
</evidence>
<keyword evidence="2" id="KW-1185">Reference proteome</keyword>